<feature type="transmembrane region" description="Helical" evidence="10">
    <location>
        <begin position="93"/>
        <end position="112"/>
    </location>
</feature>
<feature type="domain" description="CBS" evidence="11">
    <location>
        <begin position="271"/>
        <end position="328"/>
    </location>
</feature>
<dbReference type="Gene3D" id="3.10.580.10">
    <property type="entry name" value="CBS-domain"/>
    <property type="match status" value="1"/>
</dbReference>
<dbReference type="InterPro" id="IPR005170">
    <property type="entry name" value="Transptr-assoc_dom"/>
</dbReference>
<protein>
    <submittedName>
        <fullName evidence="13">CBS domain containing-hemolysin-like protein</fullName>
    </submittedName>
</protein>
<evidence type="ECO:0000313" key="14">
    <source>
        <dbReference type="Proteomes" id="UP000252118"/>
    </source>
</evidence>
<evidence type="ECO:0000256" key="8">
    <source>
        <dbReference type="PROSITE-ProRule" id="PRU00703"/>
    </source>
</evidence>
<dbReference type="InterPro" id="IPR036318">
    <property type="entry name" value="FAD-bd_PCMH-like_sf"/>
</dbReference>
<dbReference type="EMBL" id="QNRJ01000001">
    <property type="protein sequence ID" value="RBP07936.1"/>
    <property type="molecule type" value="Genomic_DNA"/>
</dbReference>
<evidence type="ECO:0000256" key="3">
    <source>
        <dbReference type="ARBA" id="ARBA00022692"/>
    </source>
</evidence>
<keyword evidence="3 9" id="KW-0812">Transmembrane</keyword>
<dbReference type="SMART" id="SM00116">
    <property type="entry name" value="CBS"/>
    <property type="match status" value="2"/>
</dbReference>
<keyword evidence="6 8" id="KW-0129">CBS domain</keyword>
<accession>A0A366F189</accession>
<evidence type="ECO:0000256" key="9">
    <source>
        <dbReference type="PROSITE-ProRule" id="PRU01193"/>
    </source>
</evidence>
<feature type="domain" description="CNNM transmembrane" evidence="12">
    <location>
        <begin position="1"/>
        <end position="188"/>
    </location>
</feature>
<organism evidence="13 14">
    <name type="scientific">Rossellomorea aquimaris</name>
    <dbReference type="NCBI Taxonomy" id="189382"/>
    <lineage>
        <taxon>Bacteria</taxon>
        <taxon>Bacillati</taxon>
        <taxon>Bacillota</taxon>
        <taxon>Bacilli</taxon>
        <taxon>Bacillales</taxon>
        <taxon>Bacillaceae</taxon>
        <taxon>Rossellomorea</taxon>
    </lineage>
</organism>
<evidence type="ECO:0000259" key="11">
    <source>
        <dbReference type="PROSITE" id="PS51371"/>
    </source>
</evidence>
<dbReference type="Pfam" id="PF00571">
    <property type="entry name" value="CBS"/>
    <property type="match status" value="2"/>
</dbReference>
<dbReference type="InterPro" id="IPR000644">
    <property type="entry name" value="CBS_dom"/>
</dbReference>
<dbReference type="GO" id="GO:0050660">
    <property type="term" value="F:flavin adenine dinucleotide binding"/>
    <property type="evidence" value="ECO:0007669"/>
    <property type="project" value="InterPro"/>
</dbReference>
<dbReference type="PANTHER" id="PTHR22777:SF17">
    <property type="entry name" value="UPF0053 PROTEIN SLL0260"/>
    <property type="match status" value="1"/>
</dbReference>
<evidence type="ECO:0000256" key="5">
    <source>
        <dbReference type="ARBA" id="ARBA00022989"/>
    </source>
</evidence>
<evidence type="ECO:0000259" key="12">
    <source>
        <dbReference type="PROSITE" id="PS51846"/>
    </source>
</evidence>
<dbReference type="InterPro" id="IPR016169">
    <property type="entry name" value="FAD-bd_PCMH_sub2"/>
</dbReference>
<feature type="transmembrane region" description="Helical" evidence="10">
    <location>
        <begin position="124"/>
        <end position="147"/>
    </location>
</feature>
<evidence type="ECO:0000256" key="6">
    <source>
        <dbReference type="ARBA" id="ARBA00023122"/>
    </source>
</evidence>
<dbReference type="Pfam" id="PF03471">
    <property type="entry name" value="CorC_HlyC"/>
    <property type="match status" value="1"/>
</dbReference>
<keyword evidence="4" id="KW-0677">Repeat</keyword>
<gene>
    <name evidence="13" type="ORF">DET59_101305</name>
</gene>
<comment type="similarity">
    <text evidence="2">Belongs to the UPF0053 family.</text>
</comment>
<dbReference type="RefSeq" id="WP_113967821.1">
    <property type="nucleotide sequence ID" value="NZ_QNRJ01000001.1"/>
</dbReference>
<name>A0A366F189_9BACI</name>
<dbReference type="InterPro" id="IPR044751">
    <property type="entry name" value="Ion_transp-like_CBS"/>
</dbReference>
<comment type="caution">
    <text evidence="13">The sequence shown here is derived from an EMBL/GenBank/DDBJ whole genome shotgun (WGS) entry which is preliminary data.</text>
</comment>
<evidence type="ECO:0000313" key="13">
    <source>
        <dbReference type="EMBL" id="RBP07936.1"/>
    </source>
</evidence>
<dbReference type="AlphaFoldDB" id="A0A366F189"/>
<comment type="subcellular location">
    <subcellularLocation>
        <location evidence="1">Membrane</location>
        <topology evidence="1">Multi-pass membrane protein</topology>
    </subcellularLocation>
</comment>
<dbReference type="InterPro" id="IPR002550">
    <property type="entry name" value="CNNM"/>
</dbReference>
<dbReference type="FunFam" id="3.10.580.10:FF:000002">
    <property type="entry name" value="Magnesium/cobalt efflux protein CorC"/>
    <property type="match status" value="1"/>
</dbReference>
<dbReference type="PROSITE" id="PS51371">
    <property type="entry name" value="CBS"/>
    <property type="match status" value="2"/>
</dbReference>
<dbReference type="Pfam" id="PF01595">
    <property type="entry name" value="CNNM"/>
    <property type="match status" value="1"/>
</dbReference>
<reference evidence="13 14" key="1">
    <citation type="submission" date="2018-06" db="EMBL/GenBank/DDBJ databases">
        <title>Freshwater and sediment microbial communities from various areas in North America, analyzing microbe dynamics in response to fracking.</title>
        <authorList>
            <person name="Lamendella R."/>
        </authorList>
    </citation>
    <scope>NUCLEOTIDE SEQUENCE [LARGE SCALE GENOMIC DNA]</scope>
    <source>
        <strain evidence="13 14">97B</strain>
    </source>
</reference>
<dbReference type="Gene3D" id="3.30.465.10">
    <property type="match status" value="1"/>
</dbReference>
<evidence type="ECO:0000256" key="10">
    <source>
        <dbReference type="SAM" id="Phobius"/>
    </source>
</evidence>
<dbReference type="PROSITE" id="PS51846">
    <property type="entry name" value="CNNM"/>
    <property type="match status" value="1"/>
</dbReference>
<keyword evidence="5 9" id="KW-1133">Transmembrane helix</keyword>
<dbReference type="Proteomes" id="UP000252118">
    <property type="component" value="Unassembled WGS sequence"/>
</dbReference>
<dbReference type="SUPFAM" id="SSF54631">
    <property type="entry name" value="CBS-domain pair"/>
    <property type="match status" value="1"/>
</dbReference>
<evidence type="ECO:0000256" key="7">
    <source>
        <dbReference type="ARBA" id="ARBA00023136"/>
    </source>
</evidence>
<feature type="domain" description="CBS" evidence="11">
    <location>
        <begin position="207"/>
        <end position="266"/>
    </location>
</feature>
<evidence type="ECO:0000256" key="2">
    <source>
        <dbReference type="ARBA" id="ARBA00006337"/>
    </source>
</evidence>
<dbReference type="GO" id="GO:0016020">
    <property type="term" value="C:membrane"/>
    <property type="evidence" value="ECO:0007669"/>
    <property type="project" value="UniProtKB-SubCell"/>
</dbReference>
<dbReference type="InterPro" id="IPR046342">
    <property type="entry name" value="CBS_dom_sf"/>
</dbReference>
<evidence type="ECO:0000256" key="4">
    <source>
        <dbReference type="ARBA" id="ARBA00022737"/>
    </source>
</evidence>
<evidence type="ECO:0000256" key="1">
    <source>
        <dbReference type="ARBA" id="ARBA00004141"/>
    </source>
</evidence>
<dbReference type="SUPFAM" id="SSF56176">
    <property type="entry name" value="FAD-binding/transporter-associated domain-like"/>
    <property type="match status" value="1"/>
</dbReference>
<dbReference type="SMART" id="SM01091">
    <property type="entry name" value="CorC_HlyC"/>
    <property type="match status" value="1"/>
</dbReference>
<proteinExistence type="inferred from homology"/>
<keyword evidence="7 9" id="KW-0472">Membrane</keyword>
<dbReference type="PANTHER" id="PTHR22777">
    <property type="entry name" value="HEMOLYSIN-RELATED"/>
    <property type="match status" value="1"/>
</dbReference>
<dbReference type="OrthoDB" id="9798188at2"/>
<sequence>MDDIPLNSLVLLGALILLSAFFSSAETAYSSVNKIRLKNFVSEGRRGSIKAHYIAENFDKALSTILVGNNIVNIAAASISAKLATDIFGGNTGLVISTFVMTLLILIFGEILPKSLAKENAETYSLTISGVLFFLIKVLTPINFFFIKLKELVSKFFSKNHEMPSVTEEELKVMLDISEEEGVIDREERELIHRSMDFDDILATEVLTPRIDVKAVEVNQPIEEIKEMFFEERFSRIPVYEDYIDNVIGILSEKEFFTHLIKFGEVNIRELIREPMFIFESAKISSLLTKLQKNNVHMAIVVDEFGGTTGIITLEDILEEIVGEIWDEQDEKTHSMRKISDKEYRFDSQYQLDEFTELLDVPEPESSYHTIGGWVVESFEDLPSEGDSFDYENLKVSVEEVDNRRVRTIKVEILEEKTEDIVQ</sequence>
<dbReference type="CDD" id="cd04590">
    <property type="entry name" value="CBS_pair_CorC_HlyC_assoc"/>
    <property type="match status" value="1"/>
</dbReference>